<dbReference type="EMBL" id="RRYP01029822">
    <property type="protein sequence ID" value="TNV71405.1"/>
    <property type="molecule type" value="Genomic_DNA"/>
</dbReference>
<evidence type="ECO:0000313" key="1">
    <source>
        <dbReference type="EMBL" id="TNV71405.1"/>
    </source>
</evidence>
<comment type="caution">
    <text evidence="1">The sequence shown here is derived from an EMBL/GenBank/DDBJ whole genome shotgun (WGS) entry which is preliminary data.</text>
</comment>
<gene>
    <name evidence="1" type="ORF">FGO68_gene8123</name>
</gene>
<organism evidence="1 2">
    <name type="scientific">Halteria grandinella</name>
    <dbReference type="NCBI Taxonomy" id="5974"/>
    <lineage>
        <taxon>Eukaryota</taxon>
        <taxon>Sar</taxon>
        <taxon>Alveolata</taxon>
        <taxon>Ciliophora</taxon>
        <taxon>Intramacronucleata</taxon>
        <taxon>Spirotrichea</taxon>
        <taxon>Stichotrichia</taxon>
        <taxon>Sporadotrichida</taxon>
        <taxon>Halteriidae</taxon>
        <taxon>Halteria</taxon>
    </lineage>
</organism>
<proteinExistence type="predicted"/>
<keyword evidence="2" id="KW-1185">Reference proteome</keyword>
<protein>
    <submittedName>
        <fullName evidence="1">Uncharacterized protein</fullName>
    </submittedName>
</protein>
<reference evidence="1" key="1">
    <citation type="submission" date="2019-06" db="EMBL/GenBank/DDBJ databases">
        <authorList>
            <person name="Zheng W."/>
        </authorList>
    </citation>
    <scope>NUCLEOTIDE SEQUENCE</scope>
    <source>
        <strain evidence="1">QDHG01</strain>
    </source>
</reference>
<evidence type="ECO:0000313" key="2">
    <source>
        <dbReference type="Proteomes" id="UP000785679"/>
    </source>
</evidence>
<dbReference type="Proteomes" id="UP000785679">
    <property type="component" value="Unassembled WGS sequence"/>
</dbReference>
<dbReference type="AlphaFoldDB" id="A0A8J8SUQ6"/>
<sequence length="121" mass="14505">MTHHQRVKKKLIQLFQQHCLFFAMDVSLQKPRAFQAQKEAVKPAAYPLKKERLHYILFSGPKIQPQDFLQGLLPHICWQRQKCEKAFLFLPLRSCIKQQNHYRIFQDSEAVFVYISQRPEH</sequence>
<accession>A0A8J8SUQ6</accession>
<name>A0A8J8SUQ6_HALGN</name>